<proteinExistence type="predicted"/>
<dbReference type="Pfam" id="PF22266">
    <property type="entry name" value="DUF6953"/>
    <property type="match status" value="1"/>
</dbReference>
<reference evidence="1 2" key="1">
    <citation type="submission" date="2012-02" db="EMBL/GenBank/DDBJ databases">
        <title>Improved High-Quality Draft Sequence of Rhizobium leguminosarum bv. trifolii WSM597.</title>
        <authorList>
            <consortium name="US DOE Joint Genome Institute"/>
            <person name="Lucas S."/>
            <person name="Han J."/>
            <person name="Lapidus A."/>
            <person name="Cheng J.-F."/>
            <person name="Goodwin L."/>
            <person name="Pitluck S."/>
            <person name="Peters L."/>
            <person name="Ovchinnikova G."/>
            <person name="Held B."/>
            <person name="Detter J.C."/>
            <person name="Han C."/>
            <person name="Tapia R."/>
            <person name="Land M."/>
            <person name="Hauser L."/>
            <person name="Kyrpides N."/>
            <person name="Ivanova N."/>
            <person name="Pagani I."/>
            <person name="Brau L."/>
            <person name="Yates R."/>
            <person name="O'Hara G."/>
            <person name="Rui T."/>
            <person name="Howieson J."/>
            <person name="Reeve W."/>
            <person name="Woyke T."/>
        </authorList>
    </citation>
    <scope>NUCLEOTIDE SEQUENCE [LARGE SCALE GENOMIC DNA]</scope>
    <source>
        <strain evidence="1 2">WSM597</strain>
    </source>
</reference>
<evidence type="ECO:0000313" key="2">
    <source>
        <dbReference type="Proteomes" id="UP000005092"/>
    </source>
</evidence>
<dbReference type="InterPro" id="IPR054228">
    <property type="entry name" value="DUF6953"/>
</dbReference>
<accession>I9N876</accession>
<dbReference type="AlphaFoldDB" id="I9N876"/>
<dbReference type="RefSeq" id="WP_003586793.1">
    <property type="nucleotide sequence ID" value="NZ_JH719381.1"/>
</dbReference>
<protein>
    <submittedName>
        <fullName evidence="1">Uncharacterized protein</fullName>
    </submittedName>
</protein>
<organism evidence="1 2">
    <name type="scientific">Rhizobium leguminosarum bv. trifolii WSM597</name>
    <dbReference type="NCBI Taxonomy" id="754764"/>
    <lineage>
        <taxon>Bacteria</taxon>
        <taxon>Pseudomonadati</taxon>
        <taxon>Pseudomonadota</taxon>
        <taxon>Alphaproteobacteria</taxon>
        <taxon>Hyphomicrobiales</taxon>
        <taxon>Rhizobiaceae</taxon>
        <taxon>Rhizobium/Agrobacterium group</taxon>
        <taxon>Rhizobium</taxon>
    </lineage>
</organism>
<sequence>MSNAESAANWMADALRKDGTLYQDVAVTHLEAEFGLSVVTTNASGNLAVKRQVLDIFNKLTPDAVWIRSGRYWRAREEFDLPGRQQS</sequence>
<dbReference type="Proteomes" id="UP000005092">
    <property type="component" value="Unassembled WGS sequence"/>
</dbReference>
<dbReference type="HOGENOM" id="CLU_171057_0_0_5"/>
<gene>
    <name evidence="1" type="ORF">Rleg9DRAFT_1711</name>
</gene>
<evidence type="ECO:0000313" key="1">
    <source>
        <dbReference type="EMBL" id="EJB02897.1"/>
    </source>
</evidence>
<dbReference type="EMBL" id="JH719381">
    <property type="protein sequence ID" value="EJB02897.1"/>
    <property type="molecule type" value="Genomic_DNA"/>
</dbReference>
<name>I9N876_RHILT</name>